<evidence type="ECO:0000256" key="2">
    <source>
        <dbReference type="SAM" id="MobiDB-lite"/>
    </source>
</evidence>
<feature type="region of interest" description="Disordered" evidence="2">
    <location>
        <begin position="194"/>
        <end position="255"/>
    </location>
</feature>
<dbReference type="SUPFAM" id="SSF47473">
    <property type="entry name" value="EF-hand"/>
    <property type="match status" value="1"/>
</dbReference>
<dbReference type="Gene3D" id="1.10.238.10">
    <property type="entry name" value="EF-hand"/>
    <property type="match status" value="1"/>
</dbReference>
<dbReference type="Pfam" id="PF05517">
    <property type="entry name" value="p25-alpha"/>
    <property type="match status" value="1"/>
</dbReference>
<reference evidence="3 4" key="1">
    <citation type="journal article" date="2019" name="Sci. Rep.">
        <title>Comparative genomics of chytrid fungi reveal insights into the obligate biotrophic and pathogenic lifestyle of Synchytrium endobioticum.</title>
        <authorList>
            <person name="van de Vossenberg B.T.L.H."/>
            <person name="Warris S."/>
            <person name="Nguyen H.D.T."/>
            <person name="van Gent-Pelzer M.P.E."/>
            <person name="Joly D.L."/>
            <person name="van de Geest H.C."/>
            <person name="Bonants P.J.M."/>
            <person name="Smith D.S."/>
            <person name="Levesque C.A."/>
            <person name="van der Lee T.A.J."/>
        </authorList>
    </citation>
    <scope>NUCLEOTIDE SEQUENCE [LARGE SCALE GENOMIC DNA]</scope>
    <source>
        <strain evidence="3 4">CBS 675.73</strain>
    </source>
</reference>
<accession>A0A507F8F1</accession>
<dbReference type="EMBL" id="QEAP01000221">
    <property type="protein sequence ID" value="TPX72533.1"/>
    <property type="molecule type" value="Genomic_DNA"/>
</dbReference>
<dbReference type="InterPro" id="IPR011992">
    <property type="entry name" value="EF-hand-dom_pair"/>
</dbReference>
<dbReference type="InterPro" id="IPR008907">
    <property type="entry name" value="TPP/p25"/>
</dbReference>
<dbReference type="AlphaFoldDB" id="A0A507F8F1"/>
<keyword evidence="4" id="KW-1185">Reference proteome</keyword>
<dbReference type="PANTHER" id="PTHR12932:SF9">
    <property type="entry name" value="TUBULIN POLYMERIZATION-PROMOTING PROTEIN HOMOLOG"/>
    <property type="match status" value="1"/>
</dbReference>
<dbReference type="PANTHER" id="PTHR12932">
    <property type="entry name" value="P25 ALPHA-RELATED"/>
    <property type="match status" value="1"/>
</dbReference>
<dbReference type="GO" id="GO:0005874">
    <property type="term" value="C:microtubule"/>
    <property type="evidence" value="ECO:0007669"/>
    <property type="project" value="TreeGrafter"/>
</dbReference>
<comment type="similarity">
    <text evidence="1">Belongs to the TPPP family.</text>
</comment>
<protein>
    <submittedName>
        <fullName evidence="3">Uncharacterized protein</fullName>
    </submittedName>
</protein>
<dbReference type="Proteomes" id="UP000320333">
    <property type="component" value="Unassembled WGS sequence"/>
</dbReference>
<comment type="caution">
    <text evidence="3">The sequence shown here is derived from an EMBL/GenBank/DDBJ whole genome shotgun (WGS) entry which is preliminary data.</text>
</comment>
<dbReference type="GO" id="GO:0015631">
    <property type="term" value="F:tubulin binding"/>
    <property type="evidence" value="ECO:0007669"/>
    <property type="project" value="InterPro"/>
</dbReference>
<name>A0A507F8F1_9FUNG</name>
<evidence type="ECO:0000313" key="3">
    <source>
        <dbReference type="EMBL" id="TPX72533.1"/>
    </source>
</evidence>
<organism evidence="3 4">
    <name type="scientific">Chytriomyces confervae</name>
    <dbReference type="NCBI Taxonomy" id="246404"/>
    <lineage>
        <taxon>Eukaryota</taxon>
        <taxon>Fungi</taxon>
        <taxon>Fungi incertae sedis</taxon>
        <taxon>Chytridiomycota</taxon>
        <taxon>Chytridiomycota incertae sedis</taxon>
        <taxon>Chytridiomycetes</taxon>
        <taxon>Chytridiales</taxon>
        <taxon>Chytriomycetaceae</taxon>
        <taxon>Chytriomyces</taxon>
    </lineage>
</organism>
<dbReference type="OrthoDB" id="548799at2759"/>
<dbReference type="GO" id="GO:0001578">
    <property type="term" value="P:microtubule bundle formation"/>
    <property type="evidence" value="ECO:0007669"/>
    <property type="project" value="TreeGrafter"/>
</dbReference>
<evidence type="ECO:0000313" key="4">
    <source>
        <dbReference type="Proteomes" id="UP000320333"/>
    </source>
</evidence>
<dbReference type="GO" id="GO:0046785">
    <property type="term" value="P:microtubule polymerization"/>
    <property type="evidence" value="ECO:0007669"/>
    <property type="project" value="InterPro"/>
</dbReference>
<proteinExistence type="inferred from homology"/>
<sequence>MLKNNAELRGNCLRPSMPTAALTLDSAAAFEEFSSFGASRHPIGSPGPVPHHAQGIAMDSSKFAKLCRDSGLIDNETFTLIDCDIVFSKCKKVGKRKLEYDDFRRALAEIADIRQCHVSHVVAMVVSAAPEINGTLPHADELIDKLTDTSLYTGMHRARFDPVTGQGRGLAGRETISPTADLSAIVSRHNSATTLGSKASAANRALSPPPHERTAASSSAGPSVFDRLNNVKSFTGTHKHRFNSDGTGRGKAGRD</sequence>
<gene>
    <name evidence="3" type="ORF">CcCBS67573_g05798</name>
</gene>
<evidence type="ECO:0000256" key="1">
    <source>
        <dbReference type="ARBA" id="ARBA00010994"/>
    </source>
</evidence>
<dbReference type="GO" id="GO:0032273">
    <property type="term" value="P:positive regulation of protein polymerization"/>
    <property type="evidence" value="ECO:0007669"/>
    <property type="project" value="TreeGrafter"/>
</dbReference>